<comment type="catalytic activity">
    <reaction evidence="6">
        <text>a thymidine in DNA + NAD(+) = an N-(ADP-alpha-D-ribosyl)-thymidine in DNA + nicotinamide + H(+)</text>
        <dbReference type="Rhea" id="RHEA:71651"/>
        <dbReference type="Rhea" id="RHEA-COMP:13556"/>
        <dbReference type="Rhea" id="RHEA-COMP:18051"/>
        <dbReference type="ChEBI" id="CHEBI:15378"/>
        <dbReference type="ChEBI" id="CHEBI:17154"/>
        <dbReference type="ChEBI" id="CHEBI:57540"/>
        <dbReference type="ChEBI" id="CHEBI:137386"/>
        <dbReference type="ChEBI" id="CHEBI:191199"/>
    </reaction>
</comment>
<keyword evidence="9" id="KW-1185">Reference proteome</keyword>
<comment type="caution">
    <text evidence="8">The sequence shown here is derived from an EMBL/GenBank/DDBJ whole genome shotgun (WGS) entry which is preliminary data.</text>
</comment>
<dbReference type="Pfam" id="PF14487">
    <property type="entry name" value="DarT"/>
    <property type="match status" value="1"/>
</dbReference>
<organism evidence="8 9">
    <name type="scientific">Ruegeria spongiae</name>
    <dbReference type="NCBI Taxonomy" id="2942209"/>
    <lineage>
        <taxon>Bacteria</taxon>
        <taxon>Pseudomonadati</taxon>
        <taxon>Pseudomonadota</taxon>
        <taxon>Alphaproteobacteria</taxon>
        <taxon>Rhodobacterales</taxon>
        <taxon>Roseobacteraceae</taxon>
        <taxon>Ruegeria</taxon>
    </lineage>
</organism>
<comment type="caution">
    <text evidence="6">Lacks conserved residue(s) required for the propagation of feature annotation.</text>
</comment>
<gene>
    <name evidence="8" type="ORF">M3P21_08815</name>
</gene>
<keyword evidence="2 6" id="KW-0328">Glycosyltransferase</keyword>
<sequence>MGISAARHQAHVVEWLGKFSNYKRKWLKHLFHHANIDAAIDILKSGELLSRKDAVARNALRIDIAPDDIIQHRNDAHEYVRLYFRPKTPTQYHIEGIRKEADFYRGKHAGFLVMLAFNRESVLTLGDTRFSNRNMQSHLSEILDGDTGFEKLDFRGIYHDEAYPSDEEKSQRCAEVLASSPLNLASTLRAIVVRTDADVATIKYRLMQEGLEKFIPLVRRSQDNAVFLHEYAAVQFVDAAPGRIKFKLRETRYPGDIQTSITVIDDFSGHSVELVSQALRPNQDYFTKHNLPEGDYRIMIELEGCYAHESVLKLTQ</sequence>
<proteinExistence type="inferred from homology"/>
<dbReference type="PROSITE" id="PS52018">
    <property type="entry name" value="DART"/>
    <property type="match status" value="1"/>
</dbReference>
<evidence type="ECO:0000313" key="9">
    <source>
        <dbReference type="Proteomes" id="UP001203880"/>
    </source>
</evidence>
<name>A0ABT0Q168_9RHOB</name>
<feature type="binding site" evidence="6">
    <location>
        <begin position="32"/>
        <end position="34"/>
    </location>
    <ligand>
        <name>NAD(+)</name>
        <dbReference type="ChEBI" id="CHEBI:57540"/>
    </ligand>
</feature>
<protein>
    <submittedName>
        <fullName evidence="8">DUF4433 domain-containing protein</fullName>
    </submittedName>
</protein>
<reference evidence="8" key="1">
    <citation type="submission" date="2022-05" db="EMBL/GenBank/DDBJ databases">
        <authorList>
            <person name="Park J.-S."/>
        </authorList>
    </citation>
    <scope>NUCLEOTIDE SEQUENCE</scope>
    <source>
        <strain evidence="8">2012CJ41-6</strain>
    </source>
</reference>
<keyword evidence="5 6" id="KW-0238">DNA-binding</keyword>
<evidence type="ECO:0000256" key="4">
    <source>
        <dbReference type="ARBA" id="ARBA00022695"/>
    </source>
</evidence>
<feature type="active site" description="Proton acceptor" evidence="6">
    <location>
        <position position="73"/>
    </location>
</feature>
<feature type="binding site" evidence="6">
    <location>
        <position position="73"/>
    </location>
    <ligand>
        <name>NAD(+)</name>
        <dbReference type="ChEBI" id="CHEBI:57540"/>
    </ligand>
</feature>
<feature type="binding site" evidence="6">
    <location>
        <position position="49"/>
    </location>
    <ligand>
        <name>NAD(+)</name>
        <dbReference type="ChEBI" id="CHEBI:57540"/>
    </ligand>
</feature>
<dbReference type="EMBL" id="JAMFMB010000009">
    <property type="protein sequence ID" value="MCL6283631.1"/>
    <property type="molecule type" value="Genomic_DNA"/>
</dbReference>
<dbReference type="Proteomes" id="UP001203880">
    <property type="component" value="Unassembled WGS sequence"/>
</dbReference>
<evidence type="ECO:0000256" key="6">
    <source>
        <dbReference type="PROSITE-ProRule" id="PRU01362"/>
    </source>
</evidence>
<comment type="similarity">
    <text evidence="6">Belongs to the DarT ADP-ribosyltransferase family.</text>
</comment>
<evidence type="ECO:0000256" key="5">
    <source>
        <dbReference type="ARBA" id="ARBA00023125"/>
    </source>
</evidence>
<keyword evidence="4 6" id="KW-0548">Nucleotidyltransferase</keyword>
<feature type="domain" description="DarT" evidence="7">
    <location>
        <begin position="28"/>
        <end position="225"/>
    </location>
</feature>
<evidence type="ECO:0000256" key="3">
    <source>
        <dbReference type="ARBA" id="ARBA00022679"/>
    </source>
</evidence>
<keyword evidence="1 6" id="KW-1277">Toxin-antitoxin system</keyword>
<feature type="active site" evidence="6">
    <location>
        <position position="175"/>
    </location>
</feature>
<accession>A0ABT0Q168</accession>
<dbReference type="RefSeq" id="WP_249709013.1">
    <property type="nucleotide sequence ID" value="NZ_JAMFMB010000009.1"/>
</dbReference>
<dbReference type="InterPro" id="IPR029494">
    <property type="entry name" value="DarT"/>
</dbReference>
<evidence type="ECO:0000313" key="8">
    <source>
        <dbReference type="EMBL" id="MCL6283631.1"/>
    </source>
</evidence>
<evidence type="ECO:0000259" key="7">
    <source>
        <dbReference type="PROSITE" id="PS52018"/>
    </source>
</evidence>
<keyword evidence="3 6" id="KW-0808">Transferase</keyword>
<evidence type="ECO:0000256" key="1">
    <source>
        <dbReference type="ARBA" id="ARBA00022649"/>
    </source>
</evidence>
<evidence type="ECO:0000256" key="2">
    <source>
        <dbReference type="ARBA" id="ARBA00022676"/>
    </source>
</evidence>